<dbReference type="Proteomes" id="UP000460549">
    <property type="component" value="Unassembled WGS sequence"/>
</dbReference>
<organism evidence="2 3">
    <name type="scientific">Bullifex porci</name>
    <dbReference type="NCBI Taxonomy" id="2606638"/>
    <lineage>
        <taxon>Bacteria</taxon>
        <taxon>Pseudomonadati</taxon>
        <taxon>Spirochaetota</taxon>
        <taxon>Spirochaetia</taxon>
        <taxon>Spirochaetales</taxon>
        <taxon>Spirochaetaceae</taxon>
        <taxon>Bullifex</taxon>
    </lineage>
</organism>
<dbReference type="PANTHER" id="PTHR47823:SF9">
    <property type="entry name" value="CHROMOSOME UNDETERMINED SCAFFOLD_10, WHOLE GENOME SHOTGUN SEQUENCE"/>
    <property type="match status" value="1"/>
</dbReference>
<dbReference type="AlphaFoldDB" id="A0A7X2PB56"/>
<dbReference type="SMART" id="SM00100">
    <property type="entry name" value="cNMP"/>
    <property type="match status" value="1"/>
</dbReference>
<dbReference type="Pfam" id="PF00027">
    <property type="entry name" value="cNMP_binding"/>
    <property type="match status" value="1"/>
</dbReference>
<comment type="caution">
    <text evidence="2">The sequence shown here is derived from an EMBL/GenBank/DDBJ whole genome shotgun (WGS) entry which is preliminary data.</text>
</comment>
<accession>A0A7X2PB56</accession>
<dbReference type="InterPro" id="IPR014710">
    <property type="entry name" value="RmlC-like_jellyroll"/>
</dbReference>
<evidence type="ECO:0000313" key="2">
    <source>
        <dbReference type="EMBL" id="MSU05664.1"/>
    </source>
</evidence>
<sequence>MEQGVNMVREAKYKKGNIIYRQGEAANEIFFIKYGSVYLYLDYKKEGEKLISIAREGKVFGELGVIESKPRTMTAVAADETIVTIVDKESFPSYIKENQNKMIIIMESLSSRIRAQSQKLVKACKVVATYLEEKESKKSVDKALIEKMKTLAAEDRRAKG</sequence>
<feature type="domain" description="Cyclic nucleotide-binding" evidence="1">
    <location>
        <begin position="1"/>
        <end position="112"/>
    </location>
</feature>
<dbReference type="EMBL" id="VUNN01000003">
    <property type="protein sequence ID" value="MSU05664.1"/>
    <property type="molecule type" value="Genomic_DNA"/>
</dbReference>
<evidence type="ECO:0000313" key="3">
    <source>
        <dbReference type="Proteomes" id="UP000460549"/>
    </source>
</evidence>
<dbReference type="Gene3D" id="2.60.120.10">
    <property type="entry name" value="Jelly Rolls"/>
    <property type="match status" value="1"/>
</dbReference>
<dbReference type="InterPro" id="IPR000595">
    <property type="entry name" value="cNMP-bd_dom"/>
</dbReference>
<dbReference type="CDD" id="cd00038">
    <property type="entry name" value="CAP_ED"/>
    <property type="match status" value="1"/>
</dbReference>
<gene>
    <name evidence="2" type="ORF">FYJ80_02560</name>
</gene>
<reference evidence="2 3" key="1">
    <citation type="submission" date="2019-08" db="EMBL/GenBank/DDBJ databases">
        <title>In-depth cultivation of the pig gut microbiome towards novel bacterial diversity and tailored functional studies.</title>
        <authorList>
            <person name="Wylensek D."/>
            <person name="Hitch T.C.A."/>
            <person name="Clavel T."/>
        </authorList>
    </citation>
    <scope>NUCLEOTIDE SEQUENCE [LARGE SCALE GENOMIC DNA]</scope>
    <source>
        <strain evidence="2 3">NM-380-WT-3C1</strain>
    </source>
</reference>
<dbReference type="SUPFAM" id="SSF51206">
    <property type="entry name" value="cAMP-binding domain-like"/>
    <property type="match status" value="1"/>
</dbReference>
<dbReference type="InterPro" id="IPR018490">
    <property type="entry name" value="cNMP-bd_dom_sf"/>
</dbReference>
<dbReference type="PANTHER" id="PTHR47823">
    <property type="entry name" value="ION_TRANS DOMAIN-CONTAINING PROTEIN"/>
    <property type="match status" value="1"/>
</dbReference>
<proteinExistence type="predicted"/>
<keyword evidence="3" id="KW-1185">Reference proteome</keyword>
<evidence type="ECO:0000259" key="1">
    <source>
        <dbReference type="PROSITE" id="PS50042"/>
    </source>
</evidence>
<dbReference type="PROSITE" id="PS50042">
    <property type="entry name" value="CNMP_BINDING_3"/>
    <property type="match status" value="1"/>
</dbReference>
<name>A0A7X2PB56_9SPIO</name>
<protein>
    <submittedName>
        <fullName evidence="2">Cyclic nucleotide-binding domain-containing protein</fullName>
    </submittedName>
</protein>